<feature type="signal peptide" evidence="2">
    <location>
        <begin position="1"/>
        <end position="33"/>
    </location>
</feature>
<keyword evidence="2" id="KW-0732">Signal</keyword>
<evidence type="ECO:0000256" key="2">
    <source>
        <dbReference type="SAM" id="SignalP"/>
    </source>
</evidence>
<feature type="chain" id="PRO_5035167817" description="Ig-like domain-containing protein" evidence="2">
    <location>
        <begin position="34"/>
        <end position="623"/>
    </location>
</feature>
<evidence type="ECO:0000256" key="1">
    <source>
        <dbReference type="SAM" id="MobiDB-lite"/>
    </source>
</evidence>
<feature type="domain" description="Ig-like" evidence="3">
    <location>
        <begin position="104"/>
        <end position="167"/>
    </location>
</feature>
<dbReference type="EMBL" id="CAJVCH010300153">
    <property type="protein sequence ID" value="CAG7785634.1"/>
    <property type="molecule type" value="Genomic_DNA"/>
</dbReference>
<name>A0A8J2KII7_9HEXA</name>
<protein>
    <recommendedName>
        <fullName evidence="3">Ig-like domain-containing protein</fullName>
    </recommendedName>
</protein>
<gene>
    <name evidence="4" type="ORF">AFUS01_LOCUS24248</name>
</gene>
<evidence type="ECO:0000313" key="4">
    <source>
        <dbReference type="EMBL" id="CAG7785634.1"/>
    </source>
</evidence>
<accession>A0A8J2KII7</accession>
<comment type="caution">
    <text evidence="4">The sequence shown here is derived from an EMBL/GenBank/DDBJ whole genome shotgun (WGS) entry which is preliminary data.</text>
</comment>
<sequence length="623" mass="70990">METHYLPPKSSRLVLQVIVFLVVVLSIPQSATSLKNLKARIAVRYHGTSKSEHGETDKDSKHTMKPSAHSNVEVLTSKADSDYVLSQNILKGSIFLECVASYPIQWVYDGPGHPHVETYAETRRSFTNFKDSNTYLYFAKIYLVKIGEENTGKYSCRSLADETVEVYYYLFVPGPKFFVTESGHSVQGKAYEEKITIPCAISHKSNVTVELFKVGEMNHPDHISMATYDPKTGFTMERKYLKDEPWGTYICTCGNDSLTNSIMIDVLPPKQLFLRPTVKGNYVYQDENIKQRFICEAKSNITLEFSPGLQHGGRRSKVTYRHEEDLDFPFIASLEAEPMEFANYSLVSCILNDNGSIENGTDFALRRNPIYHTWEYSVYGNNKNLTFTYSKKLDSFLCCTANSYVTPEMSHFRPCSSLQECQLRNFRHEKHLKLDMINQNLLSPEAVKVIQHYSSPESKVPGNRLPVGCTGLKRYDSDHDGFFRCSVPASPVPLTLSLPQKEEMNVQDFFYSSLKGKPILSFQELTSNEEIIVITVGNNTGMKPVFKVHEEVQVSCRTNSFFFSKGHQWSFQRKNGSVELVPADLIREEVVDPMKSLSRKINLIKFPDVEINLHLPKYDPGQR</sequence>
<reference evidence="4" key="1">
    <citation type="submission" date="2021-06" db="EMBL/GenBank/DDBJ databases">
        <authorList>
            <person name="Hodson N. C."/>
            <person name="Mongue J. A."/>
            <person name="Jaron S. K."/>
        </authorList>
    </citation>
    <scope>NUCLEOTIDE SEQUENCE</scope>
</reference>
<organism evidence="4 5">
    <name type="scientific">Allacma fusca</name>
    <dbReference type="NCBI Taxonomy" id="39272"/>
    <lineage>
        <taxon>Eukaryota</taxon>
        <taxon>Metazoa</taxon>
        <taxon>Ecdysozoa</taxon>
        <taxon>Arthropoda</taxon>
        <taxon>Hexapoda</taxon>
        <taxon>Collembola</taxon>
        <taxon>Symphypleona</taxon>
        <taxon>Sminthuridae</taxon>
        <taxon>Allacma</taxon>
    </lineage>
</organism>
<feature type="region of interest" description="Disordered" evidence="1">
    <location>
        <begin position="48"/>
        <end position="68"/>
    </location>
</feature>
<proteinExistence type="predicted"/>
<evidence type="ECO:0000313" key="5">
    <source>
        <dbReference type="Proteomes" id="UP000708208"/>
    </source>
</evidence>
<feature type="compositionally biased region" description="Basic and acidic residues" evidence="1">
    <location>
        <begin position="49"/>
        <end position="62"/>
    </location>
</feature>
<dbReference type="AlphaFoldDB" id="A0A8J2KII7"/>
<dbReference type="PROSITE" id="PS50835">
    <property type="entry name" value="IG_LIKE"/>
    <property type="match status" value="1"/>
</dbReference>
<keyword evidence="5" id="KW-1185">Reference proteome</keyword>
<dbReference type="InterPro" id="IPR007110">
    <property type="entry name" value="Ig-like_dom"/>
</dbReference>
<dbReference type="Proteomes" id="UP000708208">
    <property type="component" value="Unassembled WGS sequence"/>
</dbReference>
<evidence type="ECO:0000259" key="3">
    <source>
        <dbReference type="PROSITE" id="PS50835"/>
    </source>
</evidence>